<organism evidence="2 3">
    <name type="scientific">Fusarium austroafricanum</name>
    <dbReference type="NCBI Taxonomy" id="2364996"/>
    <lineage>
        <taxon>Eukaryota</taxon>
        <taxon>Fungi</taxon>
        <taxon>Dikarya</taxon>
        <taxon>Ascomycota</taxon>
        <taxon>Pezizomycotina</taxon>
        <taxon>Sordariomycetes</taxon>
        <taxon>Hypocreomycetidae</taxon>
        <taxon>Hypocreales</taxon>
        <taxon>Nectriaceae</taxon>
        <taxon>Fusarium</taxon>
        <taxon>Fusarium concolor species complex</taxon>
    </lineage>
</organism>
<dbReference type="EMBL" id="JAADJG010001118">
    <property type="protein sequence ID" value="KAF4424740.1"/>
    <property type="molecule type" value="Genomic_DNA"/>
</dbReference>
<dbReference type="OrthoDB" id="4979920at2759"/>
<dbReference type="Proteomes" id="UP000605986">
    <property type="component" value="Unassembled WGS sequence"/>
</dbReference>
<name>A0A8H4NFZ3_9HYPO</name>
<protein>
    <submittedName>
        <fullName evidence="2">Uncharacterized protein</fullName>
    </submittedName>
</protein>
<proteinExistence type="predicted"/>
<dbReference type="AlphaFoldDB" id="A0A8H4NFZ3"/>
<gene>
    <name evidence="2" type="ORF">F53441_14222</name>
</gene>
<evidence type="ECO:0000256" key="1">
    <source>
        <dbReference type="SAM" id="MobiDB-lite"/>
    </source>
</evidence>
<feature type="region of interest" description="Disordered" evidence="1">
    <location>
        <begin position="76"/>
        <end position="115"/>
    </location>
</feature>
<keyword evidence="3" id="KW-1185">Reference proteome</keyword>
<sequence>MCEQLTTHRACRTCKQHKSKIIKNTNCDKVSMFKLGQCVNGMSYRKEVEHIECPDCEIKRITEIEADRKRRFLAAWPEPEEESDHGEKDEVKSEGGASVETEAMTITSEESWKMI</sequence>
<evidence type="ECO:0000313" key="3">
    <source>
        <dbReference type="Proteomes" id="UP000605986"/>
    </source>
</evidence>
<evidence type="ECO:0000313" key="2">
    <source>
        <dbReference type="EMBL" id="KAF4424740.1"/>
    </source>
</evidence>
<comment type="caution">
    <text evidence="2">The sequence shown here is derived from an EMBL/GenBank/DDBJ whole genome shotgun (WGS) entry which is preliminary data.</text>
</comment>
<accession>A0A8H4NFZ3</accession>
<reference evidence="2" key="1">
    <citation type="submission" date="2020-01" db="EMBL/GenBank/DDBJ databases">
        <title>Identification and distribution of gene clusters putatively required for synthesis of sphingolipid metabolism inhibitors in phylogenetically diverse species of the filamentous fungus Fusarium.</title>
        <authorList>
            <person name="Kim H.-S."/>
            <person name="Busman M."/>
            <person name="Brown D.W."/>
            <person name="Divon H."/>
            <person name="Uhlig S."/>
            <person name="Proctor R.H."/>
        </authorList>
    </citation>
    <scope>NUCLEOTIDE SEQUENCE</scope>
    <source>
        <strain evidence="2">NRRL 53441</strain>
    </source>
</reference>